<sequence length="43" mass="4813">MDPSYHKIIRNSAKLQTRRERKRAAATEGSSSKGSKGHRDEDG</sequence>
<feature type="region of interest" description="Disordered" evidence="1">
    <location>
        <begin position="1"/>
        <end position="43"/>
    </location>
</feature>
<proteinExistence type="predicted"/>
<reference evidence="2 3" key="1">
    <citation type="submission" date="2018-11" db="EMBL/GenBank/DDBJ databases">
        <authorList>
            <consortium name="Pathogen Informatics"/>
        </authorList>
    </citation>
    <scope>NUCLEOTIDE SEQUENCE [LARGE SCALE GENOMIC DNA]</scope>
</reference>
<feature type="non-terminal residue" evidence="2">
    <location>
        <position position="43"/>
    </location>
</feature>
<organism evidence="2 3">
    <name type="scientific">Dibothriocephalus latus</name>
    <name type="common">Fish tapeworm</name>
    <name type="synonym">Diphyllobothrium latum</name>
    <dbReference type="NCBI Taxonomy" id="60516"/>
    <lineage>
        <taxon>Eukaryota</taxon>
        <taxon>Metazoa</taxon>
        <taxon>Spiralia</taxon>
        <taxon>Lophotrochozoa</taxon>
        <taxon>Platyhelminthes</taxon>
        <taxon>Cestoda</taxon>
        <taxon>Eucestoda</taxon>
        <taxon>Diphyllobothriidea</taxon>
        <taxon>Diphyllobothriidae</taxon>
        <taxon>Dibothriocephalus</taxon>
    </lineage>
</organism>
<name>A0A3P7S3P6_DIBLA</name>
<dbReference type="EMBL" id="UYRU01121305">
    <property type="protein sequence ID" value="VDN49456.1"/>
    <property type="molecule type" value="Genomic_DNA"/>
</dbReference>
<dbReference type="AlphaFoldDB" id="A0A3P7S3P6"/>
<protein>
    <submittedName>
        <fullName evidence="2">Uncharacterized protein</fullName>
    </submittedName>
</protein>
<keyword evidence="3" id="KW-1185">Reference proteome</keyword>
<evidence type="ECO:0000256" key="1">
    <source>
        <dbReference type="SAM" id="MobiDB-lite"/>
    </source>
</evidence>
<evidence type="ECO:0000313" key="2">
    <source>
        <dbReference type="EMBL" id="VDN49456.1"/>
    </source>
</evidence>
<gene>
    <name evidence="2" type="ORF">DILT_LOCUS19780</name>
</gene>
<accession>A0A3P7S3P6</accession>
<dbReference type="Proteomes" id="UP000281553">
    <property type="component" value="Unassembled WGS sequence"/>
</dbReference>
<evidence type="ECO:0000313" key="3">
    <source>
        <dbReference type="Proteomes" id="UP000281553"/>
    </source>
</evidence>